<dbReference type="AlphaFoldDB" id="A0A2T0T2C5"/>
<accession>A0A2T0T2C5</accession>
<dbReference type="GO" id="GO:0005506">
    <property type="term" value="F:iron ion binding"/>
    <property type="evidence" value="ECO:0007669"/>
    <property type="project" value="InterPro"/>
</dbReference>
<dbReference type="Gene3D" id="3.90.1170.50">
    <property type="entry name" value="Aldehyde oxidase/xanthine dehydrogenase, a/b hammerhead"/>
    <property type="match status" value="1"/>
</dbReference>
<dbReference type="InterPro" id="IPR016208">
    <property type="entry name" value="Ald_Oxase/xanthine_DH-like"/>
</dbReference>
<dbReference type="SMART" id="SM01008">
    <property type="entry name" value="Ald_Xan_dh_C"/>
    <property type="match status" value="1"/>
</dbReference>
<dbReference type="PANTHER" id="PTHR11908">
    <property type="entry name" value="XANTHINE DEHYDROGENASE"/>
    <property type="match status" value="1"/>
</dbReference>
<dbReference type="SUPFAM" id="SSF56003">
    <property type="entry name" value="Molybdenum cofactor-binding domain"/>
    <property type="match status" value="1"/>
</dbReference>
<gene>
    <name evidence="4" type="ORF">CLV43_107370</name>
</gene>
<name>A0A2T0T2C5_9PSEU</name>
<comment type="caution">
    <text evidence="4">The sequence shown here is derived from an EMBL/GenBank/DDBJ whole genome shotgun (WGS) entry which is preliminary data.</text>
</comment>
<dbReference type="Proteomes" id="UP000239494">
    <property type="component" value="Unassembled WGS sequence"/>
</dbReference>
<dbReference type="InterPro" id="IPR046867">
    <property type="entry name" value="AldOxase/xan_DH_MoCoBD2"/>
</dbReference>
<dbReference type="Pfam" id="PF20256">
    <property type="entry name" value="MoCoBD_2"/>
    <property type="match status" value="1"/>
</dbReference>
<dbReference type="InterPro" id="IPR036856">
    <property type="entry name" value="Ald_Oxase/Xan_DH_a/b_sf"/>
</dbReference>
<keyword evidence="1" id="KW-0500">Molybdenum</keyword>
<sequence length="794" mass="83497">MAAPTQPDSAIGGSARKRDGAALLTGRAVFVDDHQPTGMLHAQVVRSTVAHGRILSVDTAAAEAAPGVRLVLTGRRAAESAGPVPYFIDPAARGGNRTDIRCLQVDEVVYVGQPVAAVVAETRRQALDAAALVAVEYEVLPHVLDAEEAMLPDAPRLYPEWPGNVVMHNRYGTGDTDAALAAADVVVSGELRIGRSTTSPIEPRGYLASWNAAEGKLTVHASCQNPHQMRWMLATSLGLDEGDIRIVTAKVGGSFGLKMQGHPEETLVALLSILTGAPVKWIEDRRETLMAGARQQVHRFTVGAMADGRIVALVDDIVADVGALTAQAGWAMPNMSATTLPSGYLVPDCRIGLDIVVTNKPPVNAARGFGKDAAHFVMERAVDIVAHELGLDPAEVRRRNFIPADRFPHRTSTGLNIDSGDFVGLLDKVLDEVGYAGIRARQGGLRHRGRYLGVGLGFELTPESSDSPGTFVSGFDTTTVRMSVTGMVTVLTGVTSPGGGNDTGIAQIVATELGVPMEWVELVQGDTDRCPNGFGNFSGRSMVVGGGSATLAARDVRDKLALLGSRMLDVPVDRVEVADGVVRVVDDHSRALAVPDVARALLTRAFAVADGIEPVLESTRAYKPGNIDHVPDEFGRIQPYPTYSSSLHAAVVDVDVETGKVVLLDYVMAHDCGTMINPALVEGQARGAVAMGLGSALSEQLVFGEDGTLLSDRFKTYLLPRAGDVPELRMVHQVTPSPFTMHGNKGAGEAGVGGAQAAVANAVEDALAALGVRVRGVPLTPPAVLALIDEAAAR</sequence>
<dbReference type="RefSeq" id="WP_106189683.1">
    <property type="nucleotide sequence ID" value="NZ_PVTF01000007.1"/>
</dbReference>
<dbReference type="Pfam" id="PF02738">
    <property type="entry name" value="MoCoBD_1"/>
    <property type="match status" value="1"/>
</dbReference>
<reference evidence="4 5" key="1">
    <citation type="submission" date="2018-03" db="EMBL/GenBank/DDBJ databases">
        <title>Genomic Encyclopedia of Archaeal and Bacterial Type Strains, Phase II (KMG-II): from individual species to whole genera.</title>
        <authorList>
            <person name="Goeker M."/>
        </authorList>
    </citation>
    <scope>NUCLEOTIDE SEQUENCE [LARGE SCALE GENOMIC DNA]</scope>
    <source>
        <strain evidence="4 5">DSM 44720</strain>
    </source>
</reference>
<dbReference type="OrthoDB" id="9758509at2"/>
<dbReference type="InterPro" id="IPR037165">
    <property type="entry name" value="AldOxase/xan_DH_Mopterin-bd_sf"/>
</dbReference>
<evidence type="ECO:0000259" key="3">
    <source>
        <dbReference type="SMART" id="SM01008"/>
    </source>
</evidence>
<proteinExistence type="predicted"/>
<dbReference type="PANTHER" id="PTHR11908:SF132">
    <property type="entry name" value="ALDEHYDE OXIDASE 1-RELATED"/>
    <property type="match status" value="1"/>
</dbReference>
<dbReference type="GO" id="GO:0016491">
    <property type="term" value="F:oxidoreductase activity"/>
    <property type="evidence" value="ECO:0007669"/>
    <property type="project" value="UniProtKB-KW"/>
</dbReference>
<dbReference type="Gene3D" id="3.30.365.10">
    <property type="entry name" value="Aldehyde oxidase/xanthine dehydrogenase, molybdopterin binding domain"/>
    <property type="match status" value="4"/>
</dbReference>
<keyword evidence="2" id="KW-0560">Oxidoreductase</keyword>
<evidence type="ECO:0000256" key="1">
    <source>
        <dbReference type="ARBA" id="ARBA00022505"/>
    </source>
</evidence>
<dbReference type="Pfam" id="PF01315">
    <property type="entry name" value="Ald_Xan_dh_C"/>
    <property type="match status" value="1"/>
</dbReference>
<dbReference type="InterPro" id="IPR008274">
    <property type="entry name" value="AldOxase/xan_DH_MoCoBD1"/>
</dbReference>
<dbReference type="SUPFAM" id="SSF54665">
    <property type="entry name" value="CO dehydrogenase molybdoprotein N-domain-like"/>
    <property type="match status" value="1"/>
</dbReference>
<evidence type="ECO:0000313" key="4">
    <source>
        <dbReference type="EMBL" id="PRY39783.1"/>
    </source>
</evidence>
<organism evidence="4 5">
    <name type="scientific">Umezawaea tangerina</name>
    <dbReference type="NCBI Taxonomy" id="84725"/>
    <lineage>
        <taxon>Bacteria</taxon>
        <taxon>Bacillati</taxon>
        <taxon>Actinomycetota</taxon>
        <taxon>Actinomycetes</taxon>
        <taxon>Pseudonocardiales</taxon>
        <taxon>Pseudonocardiaceae</taxon>
        <taxon>Umezawaea</taxon>
    </lineage>
</organism>
<dbReference type="EMBL" id="PVTF01000007">
    <property type="protein sequence ID" value="PRY39783.1"/>
    <property type="molecule type" value="Genomic_DNA"/>
</dbReference>
<dbReference type="InterPro" id="IPR000674">
    <property type="entry name" value="Ald_Oxase/Xan_DH_a/b"/>
</dbReference>
<evidence type="ECO:0000256" key="2">
    <source>
        <dbReference type="ARBA" id="ARBA00023002"/>
    </source>
</evidence>
<feature type="domain" description="Aldehyde oxidase/xanthine dehydrogenase a/b hammerhead" evidence="3">
    <location>
        <begin position="25"/>
        <end position="141"/>
    </location>
</feature>
<keyword evidence="5" id="KW-1185">Reference proteome</keyword>
<protein>
    <submittedName>
        <fullName evidence="4">Carbon-monoxide dehydrogenase large subunit</fullName>
    </submittedName>
</protein>
<evidence type="ECO:0000313" key="5">
    <source>
        <dbReference type="Proteomes" id="UP000239494"/>
    </source>
</evidence>